<evidence type="ECO:0000313" key="3">
    <source>
        <dbReference type="EMBL" id="MDX6191193.1"/>
    </source>
</evidence>
<dbReference type="Proteomes" id="UP001273350">
    <property type="component" value="Unassembled WGS sequence"/>
</dbReference>
<keyword evidence="1" id="KW-0812">Transmembrane</keyword>
<evidence type="ECO:0000256" key="1">
    <source>
        <dbReference type="SAM" id="Phobius"/>
    </source>
</evidence>
<keyword evidence="1" id="KW-0472">Membrane</keyword>
<reference evidence="3 4" key="1">
    <citation type="submission" date="2023-11" db="EMBL/GenBank/DDBJ databases">
        <title>Unpublished Manusciprt.</title>
        <authorList>
            <person name="Saticioglu I.B."/>
            <person name="Ay H."/>
            <person name="Ajmi N."/>
            <person name="Altun S."/>
            <person name="Duman M."/>
        </authorList>
    </citation>
    <scope>NUCLEOTIDE SEQUENCE [LARGE SCALE GENOMIC DNA]</scope>
    <source>
        <strain evidence="3 4">Fl-318</strain>
    </source>
</reference>
<sequence>MERIYTEEEKRYQQAQKRVTELRKFYKHLGEFVIANAILAVINLMTSPGYLWFLWCLFGWGIAIAMDAAKVFNVFPFFTKEWEEQKVKEILEKEAKKETKK</sequence>
<keyword evidence="1" id="KW-1133">Transmembrane helix</keyword>
<dbReference type="Pfam" id="PF13239">
    <property type="entry name" value="2TM"/>
    <property type="match status" value="1"/>
</dbReference>
<dbReference type="InterPro" id="IPR025698">
    <property type="entry name" value="2TM_dom"/>
</dbReference>
<feature type="transmembrane region" description="Helical" evidence="1">
    <location>
        <begin position="25"/>
        <end position="46"/>
    </location>
</feature>
<dbReference type="EMBL" id="JAWXVI010000009">
    <property type="protein sequence ID" value="MDX6191193.1"/>
    <property type="molecule type" value="Genomic_DNA"/>
</dbReference>
<organism evidence="3 4">
    <name type="scientific">Flavobacterium cupriresistens</name>
    <dbReference type="NCBI Taxonomy" id="2893885"/>
    <lineage>
        <taxon>Bacteria</taxon>
        <taxon>Pseudomonadati</taxon>
        <taxon>Bacteroidota</taxon>
        <taxon>Flavobacteriia</taxon>
        <taxon>Flavobacteriales</taxon>
        <taxon>Flavobacteriaceae</taxon>
        <taxon>Flavobacterium</taxon>
    </lineage>
</organism>
<feature type="transmembrane region" description="Helical" evidence="1">
    <location>
        <begin position="52"/>
        <end position="78"/>
    </location>
</feature>
<evidence type="ECO:0000313" key="4">
    <source>
        <dbReference type="Proteomes" id="UP001273350"/>
    </source>
</evidence>
<comment type="caution">
    <text evidence="3">The sequence shown here is derived from an EMBL/GenBank/DDBJ whole genome shotgun (WGS) entry which is preliminary data.</text>
</comment>
<keyword evidence="4" id="KW-1185">Reference proteome</keyword>
<name>A0ABU4RGW2_9FLAO</name>
<feature type="domain" description="2TM" evidence="2">
    <location>
        <begin position="13"/>
        <end position="91"/>
    </location>
</feature>
<accession>A0ABU4RGW2</accession>
<protein>
    <submittedName>
        <fullName evidence="3">2TM domain-containing protein</fullName>
    </submittedName>
</protein>
<proteinExistence type="predicted"/>
<gene>
    <name evidence="3" type="ORF">SGQ83_17705</name>
</gene>
<dbReference type="RefSeq" id="WP_230002911.1">
    <property type="nucleotide sequence ID" value="NZ_CP087134.1"/>
</dbReference>
<evidence type="ECO:0000259" key="2">
    <source>
        <dbReference type="Pfam" id="PF13239"/>
    </source>
</evidence>